<dbReference type="STRING" id="29343.CCDG5_0053"/>
<gene>
    <name evidence="5" type="ORF">CCDG5_0053</name>
</gene>
<evidence type="ECO:0000256" key="1">
    <source>
        <dbReference type="ARBA" id="ARBA00023002"/>
    </source>
</evidence>
<dbReference type="InterPro" id="IPR036291">
    <property type="entry name" value="NAD(P)-bd_dom_sf"/>
</dbReference>
<dbReference type="SUPFAM" id="SSF48179">
    <property type="entry name" value="6-phosphogluconate dehydrogenase C-terminal domain-like"/>
    <property type="match status" value="1"/>
</dbReference>
<dbReference type="Gene3D" id="3.40.50.720">
    <property type="entry name" value="NAD(P)-binding Rossmann-like Domain"/>
    <property type="match status" value="1"/>
</dbReference>
<protein>
    <submittedName>
        <fullName evidence="5">Mannitol dehydrogenase domain</fullName>
    </submittedName>
</protein>
<dbReference type="InterPro" id="IPR008927">
    <property type="entry name" value="6-PGluconate_DH-like_C_sf"/>
</dbReference>
<dbReference type="HOGENOM" id="CLU_037833_0_0_9"/>
<dbReference type="InterPro" id="IPR013328">
    <property type="entry name" value="6PGD_dom2"/>
</dbReference>
<dbReference type="OrthoDB" id="271711at2"/>
<name>A0A078KQ11_9FIRM</name>
<dbReference type="PANTHER" id="PTHR43362:SF1">
    <property type="entry name" value="MANNITOL DEHYDROGENASE 2-RELATED"/>
    <property type="match status" value="1"/>
</dbReference>
<accession>A0A078KQ11</accession>
<dbReference type="Pfam" id="PF01232">
    <property type="entry name" value="Mannitol_dh"/>
    <property type="match status" value="1"/>
</dbReference>
<feature type="domain" description="Mannitol dehydrogenase C-terminal" evidence="4">
    <location>
        <begin position="319"/>
        <end position="507"/>
    </location>
</feature>
<organism evidence="5 6">
    <name type="scientific">[Clostridium] cellulosi</name>
    <dbReference type="NCBI Taxonomy" id="29343"/>
    <lineage>
        <taxon>Bacteria</taxon>
        <taxon>Bacillati</taxon>
        <taxon>Bacillota</taxon>
        <taxon>Clostridia</taxon>
        <taxon>Eubacteriales</taxon>
        <taxon>Oscillospiraceae</taxon>
        <taxon>Oscillospiraceae incertae sedis</taxon>
    </lineage>
</organism>
<keyword evidence="1" id="KW-0560">Oxidoreductase</keyword>
<evidence type="ECO:0000259" key="3">
    <source>
        <dbReference type="Pfam" id="PF01232"/>
    </source>
</evidence>
<sequence>MVLNRESLKNSQIWEAAEISLPKFDIDKMRSNTARKPEWIHFGSGNIFRAFLAAVHQQLLEKNCAQTGIIAVEAFDYEIIEKVYKPNDELSLLVTLNSDGTMDKKVIASVADSIAADSENEREWEKLRKIAANPSLQMMSFTITEKGYNLFSSSGSFIADVAYDIIHGPAKPRSIITKVTSLLLARYHAGAYPVALVSMDNCSRNGDKLKSSVLTIAEQWVKNGFANRGFLSYLTNAKTVSFPCSMIDKITPRPSPVVQEHLKEINFESCEIIRTSKNTYISAFVNAEAPQYLVIEDIFPNGRPALDKAGVFFTDKETVEKAERMKLCTCLNPLHTSLAVFGCLLGYTSIASEMKNEALKKLVIGVGLKEGMPVVVDPGIINPAEFINEVIEKRLPNPFIPDTPQRIMSDTSQKIPNRFGNTIKLYRQSKELDAAALTYIPLVIAGWCRYLLGVDDNLETMELSYDPMLNELQGYLSSVRIGSTESVKDALKPILSNSDIFGVSLYEVNLAGKVEAFFKEMIAGKHAVQNVLEKVVL</sequence>
<dbReference type="Proteomes" id="UP000032431">
    <property type="component" value="Chromosome I"/>
</dbReference>
<evidence type="ECO:0000259" key="4">
    <source>
        <dbReference type="Pfam" id="PF08125"/>
    </source>
</evidence>
<dbReference type="Gene3D" id="1.10.1040.10">
    <property type="entry name" value="N-(1-d-carboxylethyl)-l-norvaline Dehydrogenase, domain 2"/>
    <property type="match status" value="1"/>
</dbReference>
<dbReference type="InterPro" id="IPR013118">
    <property type="entry name" value="Mannitol_DH_C"/>
</dbReference>
<comment type="catalytic activity">
    <reaction evidence="2">
        <text>D-mannitol 1-phosphate + NAD(+) = beta-D-fructose 6-phosphate + NADH + H(+)</text>
        <dbReference type="Rhea" id="RHEA:19661"/>
        <dbReference type="ChEBI" id="CHEBI:15378"/>
        <dbReference type="ChEBI" id="CHEBI:57540"/>
        <dbReference type="ChEBI" id="CHEBI:57634"/>
        <dbReference type="ChEBI" id="CHEBI:57945"/>
        <dbReference type="ChEBI" id="CHEBI:61381"/>
        <dbReference type="EC" id="1.1.1.17"/>
    </reaction>
</comment>
<dbReference type="AlphaFoldDB" id="A0A078KQ11"/>
<reference evidence="6" key="1">
    <citation type="submission" date="2014-07" db="EMBL/GenBank/DDBJ databases">
        <authorList>
            <person name="Wibberg D."/>
        </authorList>
    </citation>
    <scope>NUCLEOTIDE SEQUENCE [LARGE SCALE GENOMIC DNA]</scope>
    <source>
        <strain evidence="6">DG5</strain>
    </source>
</reference>
<evidence type="ECO:0000313" key="5">
    <source>
        <dbReference type="EMBL" id="CDZ23204.1"/>
    </source>
</evidence>
<dbReference type="InterPro" id="IPR013131">
    <property type="entry name" value="Mannitol_DH_N"/>
</dbReference>
<evidence type="ECO:0000256" key="2">
    <source>
        <dbReference type="ARBA" id="ARBA00048615"/>
    </source>
</evidence>
<dbReference type="EMBL" id="LM995447">
    <property type="protein sequence ID" value="CDZ23204.1"/>
    <property type="molecule type" value="Genomic_DNA"/>
</dbReference>
<dbReference type="GO" id="GO:0008926">
    <property type="term" value="F:mannitol-1-phosphate 5-dehydrogenase activity"/>
    <property type="evidence" value="ECO:0007669"/>
    <property type="project" value="UniProtKB-EC"/>
</dbReference>
<feature type="domain" description="Mannitol dehydrogenase N-terminal" evidence="3">
    <location>
        <begin position="40"/>
        <end position="308"/>
    </location>
</feature>
<dbReference type="PATRIC" id="fig|29343.3.peg.61"/>
<dbReference type="InterPro" id="IPR050988">
    <property type="entry name" value="Mannitol_DH/Oxidoreductase"/>
</dbReference>
<keyword evidence="6" id="KW-1185">Reference proteome</keyword>
<dbReference type="PANTHER" id="PTHR43362">
    <property type="entry name" value="MANNITOL DEHYDROGENASE DSF1-RELATED"/>
    <property type="match status" value="1"/>
</dbReference>
<evidence type="ECO:0000313" key="6">
    <source>
        <dbReference type="Proteomes" id="UP000032431"/>
    </source>
</evidence>
<dbReference type="KEGG" id="ccel:CCDG5_0053"/>
<dbReference type="SUPFAM" id="SSF51735">
    <property type="entry name" value="NAD(P)-binding Rossmann-fold domains"/>
    <property type="match status" value="1"/>
</dbReference>
<proteinExistence type="predicted"/>
<dbReference type="Pfam" id="PF08125">
    <property type="entry name" value="Mannitol_dh_C"/>
    <property type="match status" value="1"/>
</dbReference>